<dbReference type="PROSITE" id="PS51746">
    <property type="entry name" value="PPM_2"/>
    <property type="match status" value="1"/>
</dbReference>
<dbReference type="Proteomes" id="UP000076798">
    <property type="component" value="Unassembled WGS sequence"/>
</dbReference>
<dbReference type="EC" id="3.1.3.16" evidence="1"/>
<dbReference type="PANTHER" id="PTHR12320:SF84">
    <property type="entry name" value="PROTEIN PHOSPHATASE"/>
    <property type="match status" value="1"/>
</dbReference>
<keyword evidence="1" id="KW-0904">Protein phosphatase</keyword>
<keyword evidence="1" id="KW-0464">Manganese</keyword>
<comment type="catalytic activity">
    <reaction evidence="1">
        <text>O-phospho-L-seryl-[protein] + H2O = L-seryl-[protein] + phosphate</text>
        <dbReference type="Rhea" id="RHEA:20629"/>
        <dbReference type="Rhea" id="RHEA-COMP:9863"/>
        <dbReference type="Rhea" id="RHEA-COMP:11604"/>
        <dbReference type="ChEBI" id="CHEBI:15377"/>
        <dbReference type="ChEBI" id="CHEBI:29999"/>
        <dbReference type="ChEBI" id="CHEBI:43474"/>
        <dbReference type="ChEBI" id="CHEBI:83421"/>
        <dbReference type="EC" id="3.1.3.16"/>
    </reaction>
</comment>
<keyword evidence="1" id="KW-0479">Metal-binding</keyword>
<dbReference type="GO" id="GO:0004722">
    <property type="term" value="F:protein serine/threonine phosphatase activity"/>
    <property type="evidence" value="ECO:0007669"/>
    <property type="project" value="UniProtKB-EC"/>
</dbReference>
<evidence type="ECO:0000256" key="1">
    <source>
        <dbReference type="RuleBase" id="RU366020"/>
    </source>
</evidence>
<comment type="cofactor">
    <cofactor evidence="1">
        <name>Mn(2+)</name>
        <dbReference type="ChEBI" id="CHEBI:29035"/>
    </cofactor>
</comment>
<dbReference type="OrthoDB" id="60843at2759"/>
<protein>
    <recommendedName>
        <fullName evidence="1">Protein phosphatase</fullName>
        <ecNumber evidence="1">3.1.3.16</ecNumber>
    </recommendedName>
</protein>
<evidence type="ECO:0000313" key="3">
    <source>
        <dbReference type="EMBL" id="KZT42400.1"/>
    </source>
</evidence>
<sequence>LDLAVQVGEDAYFIRENAMGVADGVGGWARSRKHPSDAYTPSARISRGLMHFCSSAFSSSSYPQYLSPPPPHPPDFVLPTAESVPLWDSSNHRQSSISEEDGLRVQVAHLGDCALYQFRPGVGLVFRSEEMVHSFNHPVQLGPHSKTTPLNDARPYSIPVRRHDVLVLASDGVSDNLWD</sequence>
<dbReference type="SUPFAM" id="SSF81606">
    <property type="entry name" value="PP2C-like"/>
    <property type="match status" value="1"/>
</dbReference>
<proteinExistence type="inferred from homology"/>
<reference evidence="3 4" key="1">
    <citation type="journal article" date="2016" name="Mol. Biol. Evol.">
        <title>Comparative Genomics of Early-Diverging Mushroom-Forming Fungi Provides Insights into the Origins of Lignocellulose Decay Capabilities.</title>
        <authorList>
            <person name="Nagy L.G."/>
            <person name="Riley R."/>
            <person name="Tritt A."/>
            <person name="Adam C."/>
            <person name="Daum C."/>
            <person name="Floudas D."/>
            <person name="Sun H."/>
            <person name="Yadav J.S."/>
            <person name="Pangilinan J."/>
            <person name="Larsson K.H."/>
            <person name="Matsuura K."/>
            <person name="Barry K."/>
            <person name="Labutti K."/>
            <person name="Kuo R."/>
            <person name="Ohm R.A."/>
            <person name="Bhattacharya S.S."/>
            <person name="Shirouzu T."/>
            <person name="Yoshinaga Y."/>
            <person name="Martin F.M."/>
            <person name="Grigoriev I.V."/>
            <person name="Hibbett D.S."/>
        </authorList>
    </citation>
    <scope>NUCLEOTIDE SEQUENCE [LARGE SCALE GENOMIC DNA]</scope>
    <source>
        <strain evidence="3 4">HHB10207 ss-3</strain>
    </source>
</reference>
<dbReference type="GO" id="GO:0046872">
    <property type="term" value="F:metal ion binding"/>
    <property type="evidence" value="ECO:0007669"/>
    <property type="project" value="UniProtKB-UniRule"/>
</dbReference>
<dbReference type="PANTHER" id="PTHR12320">
    <property type="entry name" value="PROTEIN PHOSPHATASE 2C"/>
    <property type="match status" value="1"/>
</dbReference>
<accession>A0A166H6T6</accession>
<name>A0A166H6T6_9AGAM</name>
<feature type="non-terminal residue" evidence="3">
    <location>
        <position position="179"/>
    </location>
</feature>
<keyword evidence="4" id="KW-1185">Reference proteome</keyword>
<dbReference type="InterPro" id="IPR001932">
    <property type="entry name" value="PPM-type_phosphatase-like_dom"/>
</dbReference>
<comment type="cofactor">
    <cofactor evidence="1">
        <name>Mg(2+)</name>
        <dbReference type="ChEBI" id="CHEBI:18420"/>
    </cofactor>
</comment>
<dbReference type="EMBL" id="KV428013">
    <property type="protein sequence ID" value="KZT42400.1"/>
    <property type="molecule type" value="Genomic_DNA"/>
</dbReference>
<keyword evidence="1" id="KW-0460">Magnesium</keyword>
<feature type="non-terminal residue" evidence="3">
    <location>
        <position position="1"/>
    </location>
</feature>
<comment type="similarity">
    <text evidence="1">Belongs to the PP2C family.</text>
</comment>
<dbReference type="AlphaFoldDB" id="A0A166H6T6"/>
<dbReference type="Gene3D" id="3.60.40.10">
    <property type="entry name" value="PPM-type phosphatase domain"/>
    <property type="match status" value="1"/>
</dbReference>
<organism evidence="3 4">
    <name type="scientific">Sistotremastrum suecicum HHB10207 ss-3</name>
    <dbReference type="NCBI Taxonomy" id="1314776"/>
    <lineage>
        <taxon>Eukaryota</taxon>
        <taxon>Fungi</taxon>
        <taxon>Dikarya</taxon>
        <taxon>Basidiomycota</taxon>
        <taxon>Agaricomycotina</taxon>
        <taxon>Agaricomycetes</taxon>
        <taxon>Sistotremastrales</taxon>
        <taxon>Sistotremastraceae</taxon>
        <taxon>Sistotremastrum</taxon>
    </lineage>
</organism>
<feature type="domain" description="PPM-type phosphatase" evidence="2">
    <location>
        <begin position="1"/>
        <end position="179"/>
    </location>
</feature>
<dbReference type="STRING" id="1314776.A0A166H6T6"/>
<dbReference type="InterPro" id="IPR036457">
    <property type="entry name" value="PPM-type-like_dom_sf"/>
</dbReference>
<keyword evidence="1" id="KW-0378">Hydrolase</keyword>
<gene>
    <name evidence="3" type="ORF">SISSUDRAFT_967282</name>
</gene>
<evidence type="ECO:0000259" key="2">
    <source>
        <dbReference type="PROSITE" id="PS51746"/>
    </source>
</evidence>
<comment type="catalytic activity">
    <reaction evidence="1">
        <text>O-phospho-L-threonyl-[protein] + H2O = L-threonyl-[protein] + phosphate</text>
        <dbReference type="Rhea" id="RHEA:47004"/>
        <dbReference type="Rhea" id="RHEA-COMP:11060"/>
        <dbReference type="Rhea" id="RHEA-COMP:11605"/>
        <dbReference type="ChEBI" id="CHEBI:15377"/>
        <dbReference type="ChEBI" id="CHEBI:30013"/>
        <dbReference type="ChEBI" id="CHEBI:43474"/>
        <dbReference type="ChEBI" id="CHEBI:61977"/>
        <dbReference type="EC" id="3.1.3.16"/>
    </reaction>
</comment>
<evidence type="ECO:0000313" key="4">
    <source>
        <dbReference type="Proteomes" id="UP000076798"/>
    </source>
</evidence>
<dbReference type="InterPro" id="IPR039123">
    <property type="entry name" value="PPTC7"/>
</dbReference>